<feature type="transmembrane region" description="Helical" evidence="6">
    <location>
        <begin position="55"/>
        <end position="77"/>
    </location>
</feature>
<accession>A0A7U2EVE4</accession>
<evidence type="ECO:0000256" key="1">
    <source>
        <dbReference type="ARBA" id="ARBA00004141"/>
    </source>
</evidence>
<feature type="transmembrane region" description="Helical" evidence="6">
    <location>
        <begin position="495"/>
        <end position="517"/>
    </location>
</feature>
<dbReference type="PROSITE" id="PS50850">
    <property type="entry name" value="MFS"/>
    <property type="match status" value="1"/>
</dbReference>
<dbReference type="OrthoDB" id="5215911at2759"/>
<evidence type="ECO:0000256" key="2">
    <source>
        <dbReference type="ARBA" id="ARBA00022692"/>
    </source>
</evidence>
<gene>
    <name evidence="8" type="ORF">JI435_156510</name>
</gene>
<feature type="transmembrane region" description="Helical" evidence="6">
    <location>
        <begin position="460"/>
        <end position="483"/>
    </location>
</feature>
<dbReference type="InterPro" id="IPR036259">
    <property type="entry name" value="MFS_trans_sf"/>
</dbReference>
<feature type="transmembrane region" description="Helical" evidence="6">
    <location>
        <begin position="358"/>
        <end position="380"/>
    </location>
</feature>
<feature type="transmembrane region" description="Helical" evidence="6">
    <location>
        <begin position="97"/>
        <end position="114"/>
    </location>
</feature>
<feature type="transmembrane region" description="Helical" evidence="6">
    <location>
        <begin position="428"/>
        <end position="453"/>
    </location>
</feature>
<evidence type="ECO:0000256" key="6">
    <source>
        <dbReference type="SAM" id="Phobius"/>
    </source>
</evidence>
<comment type="subcellular location">
    <subcellularLocation>
        <location evidence="1">Membrane</location>
        <topology evidence="1">Multi-pass membrane protein</topology>
    </subcellularLocation>
</comment>
<name>A0A7U2EVE4_PHANO</name>
<feature type="transmembrane region" description="Helical" evidence="6">
    <location>
        <begin position="401"/>
        <end position="422"/>
    </location>
</feature>
<evidence type="ECO:0000256" key="3">
    <source>
        <dbReference type="ARBA" id="ARBA00022989"/>
    </source>
</evidence>
<evidence type="ECO:0000313" key="9">
    <source>
        <dbReference type="Proteomes" id="UP000663193"/>
    </source>
</evidence>
<feature type="domain" description="Major facilitator superfamily (MFS) profile" evidence="7">
    <location>
        <begin position="53"/>
        <end position="523"/>
    </location>
</feature>
<evidence type="ECO:0000313" key="8">
    <source>
        <dbReference type="EMBL" id="QRC93836.1"/>
    </source>
</evidence>
<evidence type="ECO:0000256" key="4">
    <source>
        <dbReference type="ARBA" id="ARBA00023136"/>
    </source>
</evidence>
<sequence length="543" mass="60319">MSNPPTHVEEDSTFWAPGTVRLEKLSDEAPRLILQPVPTSDPDDPLNWTTARKTLNYGLVCFYVLWTFVQLDIGFTAWGPMQQELMLSVDQLNASAAMNYGGLAVGCIFFIPLVHKHGRRLLYLISSVLQLASVIWLAKTNNFGDLMGSNLLAGLGGAISETVVQITIADIFFVHQHGTMNGWYLIFTSIGAFLGPVASGYVVKSQGWRWIWWWCVIFLVLNLLLVMFLFEESKYIPVLNGHGAPQMTGSLDEGEGNDTQKPAKQDDDSHQDPMERIQSRIDTTMPRKTYRQRMALLTTTSGPIKQHFWQPVVLLFTFPAVAFAAVTYGTILASFAILTSVQAIYLLQPPYNFGSEGVGLMNVAPFVGACIGFFFGGYFNDKLIVWLSKRNGGIYEPEQRLWVSLPSIVLLPGSIIMFGVGLSHGAHWAVLAVAFGIFGFNFLLVNDIALAYVTDCYQELVGDALVGVVFIRNVLSVVVLFSLTPWTNGMGIQNVHILVAFIIFAVLLLPIPLLIWGKKARMATAVRYREMAMRQPSHRTLPE</sequence>
<reference evidence="9" key="1">
    <citation type="journal article" date="2021" name="BMC Genomics">
        <title>Chromosome-level genome assembly and manually-curated proteome of model necrotroph Parastagonospora nodorum Sn15 reveals a genome-wide trove of candidate effector homologs, and redundancy of virulence-related functions within an accessory chromosome.</title>
        <authorList>
            <person name="Bertazzoni S."/>
            <person name="Jones D.A.B."/>
            <person name="Phan H.T."/>
            <person name="Tan K.-C."/>
            <person name="Hane J.K."/>
        </authorList>
    </citation>
    <scope>NUCLEOTIDE SEQUENCE [LARGE SCALE GENOMIC DNA]</scope>
    <source>
        <strain evidence="9">SN15 / ATCC MYA-4574 / FGSC 10173)</strain>
    </source>
</reference>
<feature type="transmembrane region" description="Helical" evidence="6">
    <location>
        <begin position="312"/>
        <end position="338"/>
    </location>
</feature>
<dbReference type="EMBL" id="CP069026">
    <property type="protein sequence ID" value="QRC93836.1"/>
    <property type="molecule type" value="Genomic_DNA"/>
</dbReference>
<keyword evidence="9" id="KW-1185">Reference proteome</keyword>
<dbReference type="PANTHER" id="PTHR23502:SF50">
    <property type="entry name" value="TRANSPORTER, PUTATIVE (AFU_ORTHOLOGUE AFUA_5G00430)-RELATED"/>
    <property type="match status" value="1"/>
</dbReference>
<dbReference type="InterPro" id="IPR020846">
    <property type="entry name" value="MFS_dom"/>
</dbReference>
<feature type="transmembrane region" description="Helical" evidence="6">
    <location>
        <begin position="210"/>
        <end position="230"/>
    </location>
</feature>
<proteinExistence type="predicted"/>
<keyword evidence="2 6" id="KW-0812">Transmembrane</keyword>
<feature type="transmembrane region" description="Helical" evidence="6">
    <location>
        <begin position="151"/>
        <end position="174"/>
    </location>
</feature>
<feature type="transmembrane region" description="Helical" evidence="6">
    <location>
        <begin position="121"/>
        <end position="139"/>
    </location>
</feature>
<dbReference type="VEuPathDB" id="FungiDB:JI435_156510"/>
<dbReference type="GO" id="GO:0016020">
    <property type="term" value="C:membrane"/>
    <property type="evidence" value="ECO:0007669"/>
    <property type="project" value="UniProtKB-SubCell"/>
</dbReference>
<keyword evidence="4 6" id="KW-0472">Membrane</keyword>
<feature type="transmembrane region" description="Helical" evidence="6">
    <location>
        <begin position="183"/>
        <end position="204"/>
    </location>
</feature>
<feature type="compositionally biased region" description="Basic and acidic residues" evidence="5">
    <location>
        <begin position="261"/>
        <end position="278"/>
    </location>
</feature>
<dbReference type="PANTHER" id="PTHR23502">
    <property type="entry name" value="MAJOR FACILITATOR SUPERFAMILY"/>
    <property type="match status" value="1"/>
</dbReference>
<evidence type="ECO:0000256" key="5">
    <source>
        <dbReference type="SAM" id="MobiDB-lite"/>
    </source>
</evidence>
<protein>
    <recommendedName>
        <fullName evidence="7">Major facilitator superfamily (MFS) profile domain-containing protein</fullName>
    </recommendedName>
</protein>
<dbReference type="GO" id="GO:0022857">
    <property type="term" value="F:transmembrane transporter activity"/>
    <property type="evidence" value="ECO:0007669"/>
    <property type="project" value="InterPro"/>
</dbReference>
<dbReference type="Proteomes" id="UP000663193">
    <property type="component" value="Chromosome 4"/>
</dbReference>
<dbReference type="SUPFAM" id="SSF103473">
    <property type="entry name" value="MFS general substrate transporter"/>
    <property type="match status" value="1"/>
</dbReference>
<organism evidence="8 9">
    <name type="scientific">Phaeosphaeria nodorum (strain SN15 / ATCC MYA-4574 / FGSC 10173)</name>
    <name type="common">Glume blotch fungus</name>
    <name type="synonym">Parastagonospora nodorum</name>
    <dbReference type="NCBI Taxonomy" id="321614"/>
    <lineage>
        <taxon>Eukaryota</taxon>
        <taxon>Fungi</taxon>
        <taxon>Dikarya</taxon>
        <taxon>Ascomycota</taxon>
        <taxon>Pezizomycotina</taxon>
        <taxon>Dothideomycetes</taxon>
        <taxon>Pleosporomycetidae</taxon>
        <taxon>Pleosporales</taxon>
        <taxon>Pleosporineae</taxon>
        <taxon>Phaeosphaeriaceae</taxon>
        <taxon>Parastagonospora</taxon>
    </lineage>
</organism>
<dbReference type="Pfam" id="PF07690">
    <property type="entry name" value="MFS_1"/>
    <property type="match status" value="1"/>
</dbReference>
<dbReference type="Gene3D" id="1.20.1250.20">
    <property type="entry name" value="MFS general substrate transporter like domains"/>
    <property type="match status" value="1"/>
</dbReference>
<evidence type="ECO:0000259" key="7">
    <source>
        <dbReference type="PROSITE" id="PS50850"/>
    </source>
</evidence>
<dbReference type="InterPro" id="IPR011701">
    <property type="entry name" value="MFS"/>
</dbReference>
<keyword evidence="3 6" id="KW-1133">Transmembrane helix</keyword>
<dbReference type="AlphaFoldDB" id="A0A7U2EVE4"/>
<feature type="region of interest" description="Disordered" evidence="5">
    <location>
        <begin position="247"/>
        <end position="278"/>
    </location>
</feature>